<dbReference type="AlphaFoldDB" id="A0A7E4W979"/>
<protein>
    <submittedName>
        <fullName evidence="2">Secreted protein</fullName>
    </submittedName>
</protein>
<proteinExistence type="predicted"/>
<keyword evidence="1" id="KW-1185">Reference proteome</keyword>
<accession>A0A7E4W979</accession>
<sequence>MLVKRIFIVAIVDIVVDEHQRRQRISRSSMLRWRGSSFLIFFYVERGCGTAKQGAEEEGGRRLKGVDTTVKDVATHLNNLEI</sequence>
<reference evidence="2" key="2">
    <citation type="submission" date="2020-10" db="UniProtKB">
        <authorList>
            <consortium name="WormBaseParasite"/>
        </authorList>
    </citation>
    <scope>IDENTIFICATION</scope>
</reference>
<name>A0A7E4W979_PANRE</name>
<evidence type="ECO:0000313" key="2">
    <source>
        <dbReference type="WBParaSite" id="Pan_g8440.t1"/>
    </source>
</evidence>
<reference evidence="1" key="1">
    <citation type="journal article" date="2013" name="Genetics">
        <title>The draft genome and transcriptome of Panagrellus redivivus are shaped by the harsh demands of a free-living lifestyle.</title>
        <authorList>
            <person name="Srinivasan J."/>
            <person name="Dillman A.R."/>
            <person name="Macchietto M.G."/>
            <person name="Heikkinen L."/>
            <person name="Lakso M."/>
            <person name="Fracchia K.M."/>
            <person name="Antoshechkin I."/>
            <person name="Mortazavi A."/>
            <person name="Wong G."/>
            <person name="Sternberg P.W."/>
        </authorList>
    </citation>
    <scope>NUCLEOTIDE SEQUENCE [LARGE SCALE GENOMIC DNA]</scope>
    <source>
        <strain evidence="1">MT8872</strain>
    </source>
</reference>
<dbReference type="WBParaSite" id="Pan_g8440.t1">
    <property type="protein sequence ID" value="Pan_g8440.t1"/>
    <property type="gene ID" value="Pan_g8440"/>
</dbReference>
<organism evidence="1 2">
    <name type="scientific">Panagrellus redivivus</name>
    <name type="common">Microworm</name>
    <dbReference type="NCBI Taxonomy" id="6233"/>
    <lineage>
        <taxon>Eukaryota</taxon>
        <taxon>Metazoa</taxon>
        <taxon>Ecdysozoa</taxon>
        <taxon>Nematoda</taxon>
        <taxon>Chromadorea</taxon>
        <taxon>Rhabditida</taxon>
        <taxon>Tylenchina</taxon>
        <taxon>Panagrolaimomorpha</taxon>
        <taxon>Panagrolaimoidea</taxon>
        <taxon>Panagrolaimidae</taxon>
        <taxon>Panagrellus</taxon>
    </lineage>
</organism>
<dbReference type="Proteomes" id="UP000492821">
    <property type="component" value="Unassembled WGS sequence"/>
</dbReference>
<evidence type="ECO:0000313" key="1">
    <source>
        <dbReference type="Proteomes" id="UP000492821"/>
    </source>
</evidence>